<proteinExistence type="predicted"/>
<sequence length="117" mass="12612">MIQETSKKLLINLLRVTCPRIEALRLLSLQLEVERQSCSKAIAAFASRLPAFCLTVDGGPCRDIFSTLPRVDEAFSNVSSCPAWKAYTTSTVVACKLTPVDAPLLFSHSSSGSPPGL</sequence>
<reference evidence="1 2" key="1">
    <citation type="submission" date="2018-11" db="EMBL/GenBank/DDBJ databases">
        <authorList>
            <consortium name="Pathogen Informatics"/>
        </authorList>
    </citation>
    <scope>NUCLEOTIDE SEQUENCE [LARGE SCALE GENOMIC DNA]</scope>
</reference>
<protein>
    <submittedName>
        <fullName evidence="1">Uncharacterized protein</fullName>
    </submittedName>
</protein>
<dbReference type="AlphaFoldDB" id="A0A3P7NLU0"/>
<dbReference type="OrthoDB" id="6287725at2759"/>
<keyword evidence="2" id="KW-1185">Reference proteome</keyword>
<evidence type="ECO:0000313" key="2">
    <source>
        <dbReference type="Proteomes" id="UP000281553"/>
    </source>
</evidence>
<dbReference type="EMBL" id="UYRU01086756">
    <property type="protein sequence ID" value="VDN35277.1"/>
    <property type="molecule type" value="Genomic_DNA"/>
</dbReference>
<feature type="non-terminal residue" evidence="1">
    <location>
        <position position="117"/>
    </location>
</feature>
<organism evidence="1 2">
    <name type="scientific">Dibothriocephalus latus</name>
    <name type="common">Fish tapeworm</name>
    <name type="synonym">Diphyllobothrium latum</name>
    <dbReference type="NCBI Taxonomy" id="60516"/>
    <lineage>
        <taxon>Eukaryota</taxon>
        <taxon>Metazoa</taxon>
        <taxon>Spiralia</taxon>
        <taxon>Lophotrochozoa</taxon>
        <taxon>Platyhelminthes</taxon>
        <taxon>Cestoda</taxon>
        <taxon>Eucestoda</taxon>
        <taxon>Diphyllobothriidea</taxon>
        <taxon>Diphyllobothriidae</taxon>
        <taxon>Dibothriocephalus</taxon>
    </lineage>
</organism>
<gene>
    <name evidence="1" type="ORF">DILT_LOCUS16732</name>
</gene>
<evidence type="ECO:0000313" key="1">
    <source>
        <dbReference type="EMBL" id="VDN35277.1"/>
    </source>
</evidence>
<dbReference type="Proteomes" id="UP000281553">
    <property type="component" value="Unassembled WGS sequence"/>
</dbReference>
<accession>A0A3P7NLU0</accession>
<name>A0A3P7NLU0_DIBLA</name>